<protein>
    <submittedName>
        <fullName evidence="1">Uncharacterized protein</fullName>
    </submittedName>
</protein>
<name>A0A9W5B7Q5_9HYPH</name>
<comment type="caution">
    <text evidence="1">The sequence shown here is derived from an EMBL/GenBank/DDBJ whole genome shotgun (WGS) entry which is preliminary data.</text>
</comment>
<sequence length="72" mass="7746">MIADGVACAVLPYGTVTREVKAGILVARRIINPDVTRTLYLLQRRGSSASVNARYAEAVTEQSAEILLMNPA</sequence>
<organism evidence="1 2">
    <name type="scientific">Agrobacterium genomosp. 2 str. CFBP 5494</name>
    <dbReference type="NCBI Taxonomy" id="1183436"/>
    <lineage>
        <taxon>Bacteria</taxon>
        <taxon>Pseudomonadati</taxon>
        <taxon>Pseudomonadota</taxon>
        <taxon>Alphaproteobacteria</taxon>
        <taxon>Hyphomicrobiales</taxon>
        <taxon>Rhizobiaceae</taxon>
        <taxon>Rhizobium/Agrobacterium group</taxon>
        <taxon>Agrobacterium</taxon>
        <taxon>Agrobacterium tumefaciens complex</taxon>
    </lineage>
</organism>
<gene>
    <name evidence="1" type="ORF">AGR2A_pb10084</name>
</gene>
<dbReference type="Proteomes" id="UP000191933">
    <property type="component" value="Unassembled WGS sequence"/>
</dbReference>
<reference evidence="1 2" key="1">
    <citation type="submission" date="2016-01" db="EMBL/GenBank/DDBJ databases">
        <authorList>
            <person name="Regsiter A."/>
            <person name="william w."/>
        </authorList>
    </citation>
    <scope>NUCLEOTIDE SEQUENCE [LARGE SCALE GENOMIC DNA]</scope>
    <source>
        <strain evidence="1 2">CFBP 5494</strain>
    </source>
</reference>
<dbReference type="SUPFAM" id="SSF53850">
    <property type="entry name" value="Periplasmic binding protein-like II"/>
    <property type="match status" value="1"/>
</dbReference>
<dbReference type="AlphaFoldDB" id="A0A9W5B7Q5"/>
<evidence type="ECO:0000313" key="2">
    <source>
        <dbReference type="Proteomes" id="UP000191933"/>
    </source>
</evidence>
<evidence type="ECO:0000313" key="1">
    <source>
        <dbReference type="EMBL" id="CUX03277.1"/>
    </source>
</evidence>
<keyword evidence="2" id="KW-1185">Reference proteome</keyword>
<accession>A0A9W5B7Q5</accession>
<dbReference type="EMBL" id="FBVY01000047">
    <property type="protein sequence ID" value="CUX03277.1"/>
    <property type="molecule type" value="Genomic_DNA"/>
</dbReference>
<dbReference type="Gene3D" id="3.40.190.10">
    <property type="entry name" value="Periplasmic binding protein-like II"/>
    <property type="match status" value="2"/>
</dbReference>
<proteinExistence type="predicted"/>